<organism evidence="1 2">
    <name type="scientific">Caballeronia mineralivorans PML1(12)</name>
    <dbReference type="NCBI Taxonomy" id="908627"/>
    <lineage>
        <taxon>Bacteria</taxon>
        <taxon>Pseudomonadati</taxon>
        <taxon>Pseudomonadota</taxon>
        <taxon>Betaproteobacteria</taxon>
        <taxon>Burkholderiales</taxon>
        <taxon>Burkholderiaceae</taxon>
        <taxon>Caballeronia</taxon>
    </lineage>
</organism>
<sequence length="101" mass="11087">MNRKTEGVGHGPRASVEGLTELAAYLTDLVARGTLDAGFAQRLAREVRTEAGPNTVDSESDWIELQRALSRFDAEVTRVRAGGFVRALAQLREADKMQRSD</sequence>
<reference evidence="1 2" key="1">
    <citation type="journal article" date="2015" name="Genome Announc.">
        <title>Draft Genome Sequence of Burkholderia sp. Strain PML1(12), an Ectomycorrhizosphere-Inhabiting Bacterium with Effective Mineral-Weathering Ability.</title>
        <authorList>
            <person name="Uroz S."/>
            <person name="Oger P."/>
        </authorList>
    </citation>
    <scope>NUCLEOTIDE SEQUENCE [LARGE SCALE GENOMIC DNA]</scope>
    <source>
        <strain evidence="2">PML1(12)</strain>
    </source>
</reference>
<keyword evidence="2" id="KW-1185">Reference proteome</keyword>
<dbReference type="Proteomes" id="UP000035963">
    <property type="component" value="Unassembled WGS sequence"/>
</dbReference>
<comment type="caution">
    <text evidence="1">The sequence shown here is derived from an EMBL/GenBank/DDBJ whole genome shotgun (WGS) entry which is preliminary data.</text>
</comment>
<dbReference type="EMBL" id="AEJF01000005">
    <property type="protein sequence ID" value="KLU28122.1"/>
    <property type="molecule type" value="Genomic_DNA"/>
</dbReference>
<gene>
    <name evidence="1" type="ORF">EOS_00935</name>
</gene>
<proteinExistence type="predicted"/>
<name>A0A0J1D641_9BURK</name>
<accession>A0A0J1D641</accession>
<dbReference type="AlphaFoldDB" id="A0A0J1D641"/>
<dbReference type="PATRIC" id="fig|908627.4.peg.205"/>
<evidence type="ECO:0000313" key="2">
    <source>
        <dbReference type="Proteomes" id="UP000035963"/>
    </source>
</evidence>
<protein>
    <submittedName>
        <fullName evidence="1">Uncharacterized protein</fullName>
    </submittedName>
</protein>
<evidence type="ECO:0000313" key="1">
    <source>
        <dbReference type="EMBL" id="KLU28122.1"/>
    </source>
</evidence>